<dbReference type="Proteomes" id="UP001552299">
    <property type="component" value="Unassembled WGS sequence"/>
</dbReference>
<proteinExistence type="predicted"/>
<dbReference type="AlphaFoldDB" id="A0ABD0VPE7"/>
<comment type="caution">
    <text evidence="1">The sequence shown here is derived from an EMBL/GenBank/DDBJ whole genome shotgun (WGS) entry which is preliminary data.</text>
</comment>
<sequence length="194" mass="21835">MANPPQPLPDGIADDFVEQILSILGYTSGNPGLSKGDGSGVDDFAGFPLVQNLEQGRPGFARLRRVQVELGLGGCFGWRGSGERRRKWEFQIFFKVEIELYGDSSSDARSKQQIWKEWSKDGAELQVAKLIEEDVEAAMQFLHSKVLCMMPISLAAAFYHMKKQLDNPSEKPENCTHTHLNMAIWKRYVIAIFL</sequence>
<organism evidence="1 2">
    <name type="scientific">Dendrobium thyrsiflorum</name>
    <name type="common">Pinecone-like raceme dendrobium</name>
    <name type="synonym">Orchid</name>
    <dbReference type="NCBI Taxonomy" id="117978"/>
    <lineage>
        <taxon>Eukaryota</taxon>
        <taxon>Viridiplantae</taxon>
        <taxon>Streptophyta</taxon>
        <taxon>Embryophyta</taxon>
        <taxon>Tracheophyta</taxon>
        <taxon>Spermatophyta</taxon>
        <taxon>Magnoliopsida</taxon>
        <taxon>Liliopsida</taxon>
        <taxon>Asparagales</taxon>
        <taxon>Orchidaceae</taxon>
        <taxon>Epidendroideae</taxon>
        <taxon>Malaxideae</taxon>
        <taxon>Dendrobiinae</taxon>
        <taxon>Dendrobium</taxon>
    </lineage>
</organism>
<keyword evidence="2" id="KW-1185">Reference proteome</keyword>
<dbReference type="EMBL" id="JANQDX010000003">
    <property type="protein sequence ID" value="KAL0926839.1"/>
    <property type="molecule type" value="Genomic_DNA"/>
</dbReference>
<reference evidence="1 2" key="1">
    <citation type="journal article" date="2024" name="Plant Biotechnol. J.">
        <title>Dendrobium thyrsiflorum genome and its molecular insights into genes involved in important horticultural traits.</title>
        <authorList>
            <person name="Chen B."/>
            <person name="Wang J.Y."/>
            <person name="Zheng P.J."/>
            <person name="Li K.L."/>
            <person name="Liang Y.M."/>
            <person name="Chen X.F."/>
            <person name="Zhang C."/>
            <person name="Zhao X."/>
            <person name="He X."/>
            <person name="Zhang G.Q."/>
            <person name="Liu Z.J."/>
            <person name="Xu Q."/>
        </authorList>
    </citation>
    <scope>NUCLEOTIDE SEQUENCE [LARGE SCALE GENOMIC DNA]</scope>
    <source>
        <strain evidence="1">GZMU011</strain>
    </source>
</reference>
<gene>
    <name evidence="1" type="ORF">M5K25_003091</name>
</gene>
<evidence type="ECO:0000313" key="1">
    <source>
        <dbReference type="EMBL" id="KAL0926839.1"/>
    </source>
</evidence>
<evidence type="ECO:0000313" key="2">
    <source>
        <dbReference type="Proteomes" id="UP001552299"/>
    </source>
</evidence>
<name>A0ABD0VPE7_DENTH</name>
<accession>A0ABD0VPE7</accession>
<protein>
    <submittedName>
        <fullName evidence="1">Uncharacterized protein</fullName>
    </submittedName>
</protein>